<dbReference type="AlphaFoldDB" id="A0A5C6B7B7"/>
<feature type="compositionally biased region" description="Basic and acidic residues" evidence="1">
    <location>
        <begin position="30"/>
        <end position="41"/>
    </location>
</feature>
<reference evidence="2 3" key="1">
    <citation type="submission" date="2019-02" db="EMBL/GenBank/DDBJ databases">
        <title>Deep-cultivation of Planctomycetes and their phenomic and genomic characterization uncovers novel biology.</title>
        <authorList>
            <person name="Wiegand S."/>
            <person name="Jogler M."/>
            <person name="Boedeker C."/>
            <person name="Pinto D."/>
            <person name="Vollmers J."/>
            <person name="Rivas-Marin E."/>
            <person name="Kohn T."/>
            <person name="Peeters S.H."/>
            <person name="Heuer A."/>
            <person name="Rast P."/>
            <person name="Oberbeckmann S."/>
            <person name="Bunk B."/>
            <person name="Jeske O."/>
            <person name="Meyerdierks A."/>
            <person name="Storesund J.E."/>
            <person name="Kallscheuer N."/>
            <person name="Luecker S."/>
            <person name="Lage O.M."/>
            <person name="Pohl T."/>
            <person name="Merkel B.J."/>
            <person name="Hornburger P."/>
            <person name="Mueller R.-W."/>
            <person name="Bruemmer F."/>
            <person name="Labrenz M."/>
            <person name="Spormann A.M."/>
            <person name="Op Den Camp H."/>
            <person name="Overmann J."/>
            <person name="Amann R."/>
            <person name="Jetten M.S.M."/>
            <person name="Mascher T."/>
            <person name="Medema M.H."/>
            <person name="Devos D.P."/>
            <person name="Kaster A.-K."/>
            <person name="Ovreas L."/>
            <person name="Rohde M."/>
            <person name="Galperin M.Y."/>
            <person name="Jogler C."/>
        </authorList>
    </citation>
    <scope>NUCLEOTIDE SEQUENCE [LARGE SCALE GENOMIC DNA]</scope>
    <source>
        <strain evidence="2 3">Pla52n</strain>
    </source>
</reference>
<sequence>MTRPAEPSTKPSRPDRPGTLPGEGIGNRPNPDRPGKPDRPPAYRPPNWRPPAYQPVWHPWYRPGNGQWNWWRPVTYVALSQWLPYRWSTPVTYSYGSGGTVQYVGDTITINNDQSVTTQQYFEQVDTRASNVPEIAEDQADDLEWLRLGGFSIIQDDVSDSTMMIQLAVTKTGVIAGTLFNEVTGVPHPLEAMVDAETQRAAWRSAEGTNEDVVMETGIFNFSEEETPVLIHFGPDSRQTWKLIRLEDPEGDASSNAAEPGSAPDR</sequence>
<dbReference type="OrthoDB" id="282085at2"/>
<dbReference type="RefSeq" id="WP_146517978.1">
    <property type="nucleotide sequence ID" value="NZ_CP151726.1"/>
</dbReference>
<accession>A0A5C6B7B7</accession>
<proteinExistence type="predicted"/>
<evidence type="ECO:0000256" key="1">
    <source>
        <dbReference type="SAM" id="MobiDB-lite"/>
    </source>
</evidence>
<evidence type="ECO:0000313" key="3">
    <source>
        <dbReference type="Proteomes" id="UP000320176"/>
    </source>
</evidence>
<organism evidence="2 3">
    <name type="scientific">Stieleria varia</name>
    <dbReference type="NCBI Taxonomy" id="2528005"/>
    <lineage>
        <taxon>Bacteria</taxon>
        <taxon>Pseudomonadati</taxon>
        <taxon>Planctomycetota</taxon>
        <taxon>Planctomycetia</taxon>
        <taxon>Pirellulales</taxon>
        <taxon>Pirellulaceae</taxon>
        <taxon>Stieleria</taxon>
    </lineage>
</organism>
<dbReference type="EMBL" id="SJPN01000001">
    <property type="protein sequence ID" value="TWU07820.1"/>
    <property type="molecule type" value="Genomic_DNA"/>
</dbReference>
<dbReference type="Proteomes" id="UP000320176">
    <property type="component" value="Unassembled WGS sequence"/>
</dbReference>
<protein>
    <submittedName>
        <fullName evidence="2">Uncharacterized protein</fullName>
    </submittedName>
</protein>
<comment type="caution">
    <text evidence="2">The sequence shown here is derived from an EMBL/GenBank/DDBJ whole genome shotgun (WGS) entry which is preliminary data.</text>
</comment>
<name>A0A5C6B7B7_9BACT</name>
<feature type="region of interest" description="Disordered" evidence="1">
    <location>
        <begin position="247"/>
        <end position="266"/>
    </location>
</feature>
<feature type="region of interest" description="Disordered" evidence="1">
    <location>
        <begin position="1"/>
        <end position="47"/>
    </location>
</feature>
<evidence type="ECO:0000313" key="2">
    <source>
        <dbReference type="EMBL" id="TWU07820.1"/>
    </source>
</evidence>
<gene>
    <name evidence="2" type="ORF">Pla52n_03950</name>
</gene>
<keyword evidence="3" id="KW-1185">Reference proteome</keyword>